<comment type="subunit">
    <text evidence="5">Homotetramer.</text>
</comment>
<comment type="cofactor">
    <cofactor evidence="1 27">
        <name>FAD</name>
        <dbReference type="ChEBI" id="CHEBI:57692"/>
    </cofactor>
</comment>
<comment type="similarity">
    <text evidence="4 27">Belongs to the acyl-CoA dehydrogenase family.</text>
</comment>
<gene>
    <name evidence="32" type="ORF">CRE_23613</name>
</gene>
<reference evidence="32" key="1">
    <citation type="submission" date="2007-07" db="EMBL/GenBank/DDBJ databases">
        <title>PCAP assembly of the Caenorhabditis remanei genome.</title>
        <authorList>
            <consortium name="The Caenorhabditis remanei Sequencing Consortium"/>
            <person name="Wilson R.K."/>
        </authorList>
    </citation>
    <scope>NUCLEOTIDE SEQUENCE [LARGE SCALE GENOMIC DNA]</scope>
    <source>
        <strain evidence="32">PB4641</strain>
    </source>
</reference>
<comment type="catalytic activity">
    <reaction evidence="26">
        <text>2-methylpropanoyl-CoA + oxidized [electron-transfer flavoprotein] + H(+) = 2-methylpropenoyl-CoA + reduced [electron-transfer flavoprotein]</text>
        <dbReference type="Rhea" id="RHEA:44180"/>
        <dbReference type="Rhea" id="RHEA-COMP:10685"/>
        <dbReference type="Rhea" id="RHEA-COMP:10686"/>
        <dbReference type="ChEBI" id="CHEBI:15378"/>
        <dbReference type="ChEBI" id="CHEBI:57338"/>
        <dbReference type="ChEBI" id="CHEBI:57692"/>
        <dbReference type="ChEBI" id="CHEBI:58307"/>
        <dbReference type="ChEBI" id="CHEBI:62500"/>
    </reaction>
    <physiologicalReaction direction="left-to-right" evidence="26">
        <dbReference type="Rhea" id="RHEA:44181"/>
    </physiologicalReaction>
</comment>
<dbReference type="eggNOG" id="KOG0139">
    <property type="taxonomic scope" value="Eukaryota"/>
</dbReference>
<dbReference type="CDD" id="cd01158">
    <property type="entry name" value="SCAD_SBCAD"/>
    <property type="match status" value="1"/>
</dbReference>
<dbReference type="InterPro" id="IPR006089">
    <property type="entry name" value="Acyl-CoA_DH_CS"/>
</dbReference>
<evidence type="ECO:0000256" key="3">
    <source>
        <dbReference type="ARBA" id="ARBA00005198"/>
    </source>
</evidence>
<dbReference type="PANTHER" id="PTHR43884">
    <property type="entry name" value="ACYL-COA DEHYDROGENASE"/>
    <property type="match status" value="1"/>
</dbReference>
<evidence type="ECO:0000256" key="7">
    <source>
        <dbReference type="ARBA" id="ARBA00022630"/>
    </source>
</evidence>
<evidence type="ECO:0000256" key="24">
    <source>
        <dbReference type="ARBA" id="ARBA00049192"/>
    </source>
</evidence>
<keyword evidence="13" id="KW-0443">Lipid metabolism</keyword>
<keyword evidence="14" id="KW-0496">Mitochondrion</keyword>
<dbReference type="SUPFAM" id="SSF56281">
    <property type="entry name" value="Metallo-hydrolase/oxidoreductase"/>
    <property type="match status" value="1"/>
</dbReference>
<evidence type="ECO:0000259" key="29">
    <source>
        <dbReference type="Pfam" id="PF02770"/>
    </source>
</evidence>
<comment type="catalytic activity">
    <reaction evidence="25">
        <text>(2S)-2-methylbutanoyl-CoA + oxidized [electron-transfer flavoprotein] + H(+) = (2E)-2-methylbut-2-enoyl-CoA + reduced [electron-transfer flavoprotein]</text>
        <dbReference type="Rhea" id="RHEA:48256"/>
        <dbReference type="Rhea" id="RHEA-COMP:10685"/>
        <dbReference type="Rhea" id="RHEA-COMP:10686"/>
        <dbReference type="ChEBI" id="CHEBI:15378"/>
        <dbReference type="ChEBI" id="CHEBI:57337"/>
        <dbReference type="ChEBI" id="CHEBI:57692"/>
        <dbReference type="ChEBI" id="CHEBI:58307"/>
        <dbReference type="ChEBI" id="CHEBI:88166"/>
    </reaction>
    <physiologicalReaction direction="left-to-right" evidence="25">
        <dbReference type="Rhea" id="RHEA:48257"/>
    </physiologicalReaction>
</comment>
<keyword evidence="10" id="KW-0809">Transit peptide</keyword>
<evidence type="ECO:0000256" key="23">
    <source>
        <dbReference type="ARBA" id="ARBA00049096"/>
    </source>
</evidence>
<dbReference type="Gene3D" id="1.20.140.10">
    <property type="entry name" value="Butyryl-CoA Dehydrogenase, subunit A, domain 3"/>
    <property type="match status" value="1"/>
</dbReference>
<keyword evidence="11" id="KW-0007">Acetylation</keyword>
<evidence type="ECO:0000256" key="27">
    <source>
        <dbReference type="RuleBase" id="RU362125"/>
    </source>
</evidence>
<keyword evidence="12 27" id="KW-0560">Oxidoreductase</keyword>
<comment type="subcellular location">
    <subcellularLocation>
        <location evidence="2">Mitochondrion matrix</location>
    </subcellularLocation>
</comment>
<dbReference type="STRING" id="31234.E3MVU5"/>
<keyword evidence="8 27" id="KW-0274">FAD</keyword>
<feature type="domain" description="Acyl-CoA dehydrogenase/oxidase C-terminal" evidence="28">
    <location>
        <begin position="315"/>
        <end position="464"/>
    </location>
</feature>
<evidence type="ECO:0000256" key="11">
    <source>
        <dbReference type="ARBA" id="ARBA00022990"/>
    </source>
</evidence>
<evidence type="ECO:0000256" key="8">
    <source>
        <dbReference type="ARBA" id="ARBA00022827"/>
    </source>
</evidence>
<comment type="catalytic activity">
    <reaction evidence="24">
        <text>hexanoyl-CoA + oxidized [electron-transfer flavoprotein] + H(+) = (2E)-hexenoyl-CoA + reduced [electron-transfer flavoprotein]</text>
        <dbReference type="Rhea" id="RHEA:43464"/>
        <dbReference type="Rhea" id="RHEA-COMP:10685"/>
        <dbReference type="Rhea" id="RHEA-COMP:10686"/>
        <dbReference type="ChEBI" id="CHEBI:15378"/>
        <dbReference type="ChEBI" id="CHEBI:57692"/>
        <dbReference type="ChEBI" id="CHEBI:58307"/>
        <dbReference type="ChEBI" id="CHEBI:62077"/>
        <dbReference type="ChEBI" id="CHEBI:62620"/>
    </reaction>
    <physiologicalReaction direction="left-to-right" evidence="24">
        <dbReference type="Rhea" id="RHEA:43465"/>
    </physiologicalReaction>
</comment>
<comment type="pathway">
    <text evidence="3">Lipid metabolism; mitochondrial fatty acid beta-oxidation.</text>
</comment>
<evidence type="ECO:0000256" key="2">
    <source>
        <dbReference type="ARBA" id="ARBA00004305"/>
    </source>
</evidence>
<evidence type="ECO:0000256" key="13">
    <source>
        <dbReference type="ARBA" id="ARBA00023098"/>
    </source>
</evidence>
<dbReference type="PROSITE" id="PS00072">
    <property type="entry name" value="ACYL_COA_DH_1"/>
    <property type="match status" value="1"/>
</dbReference>
<organism evidence="33">
    <name type="scientific">Caenorhabditis remanei</name>
    <name type="common">Caenorhabditis vulgaris</name>
    <dbReference type="NCBI Taxonomy" id="31234"/>
    <lineage>
        <taxon>Eukaryota</taxon>
        <taxon>Metazoa</taxon>
        <taxon>Ecdysozoa</taxon>
        <taxon>Nematoda</taxon>
        <taxon>Chromadorea</taxon>
        <taxon>Rhabditida</taxon>
        <taxon>Rhabditina</taxon>
        <taxon>Rhabditomorpha</taxon>
        <taxon>Rhabditoidea</taxon>
        <taxon>Rhabditidae</taxon>
        <taxon>Peloderinae</taxon>
        <taxon>Caenorhabditis</taxon>
    </lineage>
</organism>
<evidence type="ECO:0000256" key="12">
    <source>
        <dbReference type="ARBA" id="ARBA00023002"/>
    </source>
</evidence>
<evidence type="ECO:0000313" key="33">
    <source>
        <dbReference type="Proteomes" id="UP000008281"/>
    </source>
</evidence>
<dbReference type="InterPro" id="IPR037069">
    <property type="entry name" value="AcylCoA_DH/ox_N_sf"/>
</dbReference>
<comment type="catalytic activity">
    <reaction evidence="20">
        <text>2-methylbutanoyl-CoA + oxidized [electron-transfer flavoprotein] + H(+) = (2E)-2-methylbut-2-enoyl-CoA + reduced [electron-transfer flavoprotein]</text>
        <dbReference type="Rhea" id="RHEA:43780"/>
        <dbReference type="Rhea" id="RHEA-COMP:10685"/>
        <dbReference type="Rhea" id="RHEA-COMP:10686"/>
        <dbReference type="ChEBI" id="CHEBI:15378"/>
        <dbReference type="ChEBI" id="CHEBI:57336"/>
        <dbReference type="ChEBI" id="CHEBI:57337"/>
        <dbReference type="ChEBI" id="CHEBI:57692"/>
        <dbReference type="ChEBI" id="CHEBI:58307"/>
        <dbReference type="EC" id="1.3.8.5"/>
    </reaction>
    <physiologicalReaction direction="left-to-right" evidence="20">
        <dbReference type="Rhea" id="RHEA:43781"/>
    </physiologicalReaction>
</comment>
<dbReference type="GO" id="GO:0006631">
    <property type="term" value="P:fatty acid metabolic process"/>
    <property type="evidence" value="ECO:0007669"/>
    <property type="project" value="UniProtKB-KW"/>
</dbReference>
<dbReference type="Gene3D" id="2.40.110.10">
    <property type="entry name" value="Butyryl-CoA Dehydrogenase, subunit A, domain 2"/>
    <property type="match status" value="1"/>
</dbReference>
<dbReference type="SUPFAM" id="SSF56645">
    <property type="entry name" value="Acyl-CoA dehydrogenase NM domain-like"/>
    <property type="match status" value="1"/>
</dbReference>
<comment type="catalytic activity">
    <reaction evidence="21">
        <text>valproyl-CoA + oxidized [electron-transfer flavoprotein] + H(+) = (2E)-2-propylpent-2-enoyl-CoA + reduced [electron-transfer flavoprotein]</text>
        <dbReference type="Rhea" id="RHEA:65344"/>
        <dbReference type="Rhea" id="RHEA-COMP:10685"/>
        <dbReference type="Rhea" id="RHEA-COMP:10686"/>
        <dbReference type="ChEBI" id="CHEBI:15378"/>
        <dbReference type="ChEBI" id="CHEBI:57692"/>
        <dbReference type="ChEBI" id="CHEBI:58307"/>
        <dbReference type="ChEBI" id="CHEBI:156457"/>
        <dbReference type="ChEBI" id="CHEBI:156458"/>
    </reaction>
    <physiologicalReaction direction="left-to-right" evidence="21">
        <dbReference type="Rhea" id="RHEA:65345"/>
    </physiologicalReaction>
</comment>
<evidence type="ECO:0000256" key="15">
    <source>
        <dbReference type="ARBA" id="ARBA00037895"/>
    </source>
</evidence>
<evidence type="ECO:0000256" key="21">
    <source>
        <dbReference type="ARBA" id="ARBA00048307"/>
    </source>
</evidence>
<keyword evidence="9" id="KW-0276">Fatty acid metabolism</keyword>
<dbReference type="InterPro" id="IPR009100">
    <property type="entry name" value="AcylCoA_DH/oxidase_NM_dom_sf"/>
</dbReference>
<evidence type="ECO:0000256" key="14">
    <source>
        <dbReference type="ARBA" id="ARBA00023128"/>
    </source>
</evidence>
<dbReference type="GO" id="GO:0005759">
    <property type="term" value="C:mitochondrial matrix"/>
    <property type="evidence" value="ECO:0007669"/>
    <property type="project" value="UniProtKB-SubCell"/>
</dbReference>
<name>E3MVU5_CAERE</name>
<dbReference type="eggNOG" id="KOG1135">
    <property type="taxonomic scope" value="Eukaryota"/>
</dbReference>
<evidence type="ECO:0000256" key="5">
    <source>
        <dbReference type="ARBA" id="ARBA00011881"/>
    </source>
</evidence>
<dbReference type="EMBL" id="DS268484">
    <property type="protein sequence ID" value="EFP10370.1"/>
    <property type="molecule type" value="Genomic_DNA"/>
</dbReference>
<evidence type="ECO:0000256" key="1">
    <source>
        <dbReference type="ARBA" id="ARBA00001974"/>
    </source>
</evidence>
<dbReference type="InterPro" id="IPR036866">
    <property type="entry name" value="RibonucZ/Hydroxyglut_hydro"/>
</dbReference>
<evidence type="ECO:0000256" key="19">
    <source>
        <dbReference type="ARBA" id="ARBA00042821"/>
    </source>
</evidence>
<evidence type="ECO:0000256" key="22">
    <source>
        <dbReference type="ARBA" id="ARBA00048592"/>
    </source>
</evidence>
<proteinExistence type="inferred from homology"/>
<keyword evidence="6" id="KW-0597">Phosphoprotein</keyword>
<dbReference type="Pfam" id="PF00441">
    <property type="entry name" value="Acyl-CoA_dh_1"/>
    <property type="match status" value="1"/>
</dbReference>
<dbReference type="PANTHER" id="PTHR43884:SF5">
    <property type="entry name" value="SHORT_BRANCHED CHAIN SPECIFIC ACYL-COA DEHYDROGENASE, MITOCHONDRIAL"/>
    <property type="match status" value="1"/>
</dbReference>
<dbReference type="GO" id="GO:0003853">
    <property type="term" value="F:short-chain 2-methyl fatty acyl-CoA dehydrogenase activity"/>
    <property type="evidence" value="ECO:0007669"/>
    <property type="project" value="UniProtKB-EC"/>
</dbReference>
<evidence type="ECO:0000259" key="28">
    <source>
        <dbReference type="Pfam" id="PF00441"/>
    </source>
</evidence>
<evidence type="ECO:0000256" key="17">
    <source>
        <dbReference type="ARBA" id="ARBA00039850"/>
    </source>
</evidence>
<keyword evidence="33" id="KW-1185">Reference proteome</keyword>
<dbReference type="SUPFAM" id="SSF47203">
    <property type="entry name" value="Acyl-CoA dehydrogenase C-terminal domain-like"/>
    <property type="match status" value="1"/>
</dbReference>
<dbReference type="FunFam" id="1.20.140.10:FF:000002">
    <property type="entry name" value="Acyl-CoA dehydrogenase short/branched chain"/>
    <property type="match status" value="1"/>
</dbReference>
<dbReference type="AlphaFoldDB" id="E3MVU5"/>
<evidence type="ECO:0000256" key="16">
    <source>
        <dbReference type="ARBA" id="ARBA00039036"/>
    </source>
</evidence>
<evidence type="ECO:0000313" key="32">
    <source>
        <dbReference type="EMBL" id="EFP10370.1"/>
    </source>
</evidence>
<sequence>MCLLSLPSGRSLFATVTPPAPAHQYIKTPTFPFPTIFIMSSLSSSSSKIFKHALSLTARRRSYSTALATSHRPNDDVTVPPVPPVNLLSENENFFVETVRKFSQNIVKPLVREMDKNSKMNPIVTKGAFENGLMGVHVPEEYGGSGSTFFDAMIVIEELAKTDPSVSAMVGIHNTLPVSMIVEHGTEEQKHKYLPLLCSQSLASFCISESGAGSDAFALKTVAKKDGDDFLISGSKMWITDSGEAQVFVVFANADPSQKYKGITCFIVERGVEGLTVDREEDKLGIRASSTCQVHFDNVRVHKSAILGEYGKAYKYAIECLNAGRIGIGAQMLGLAQGCFDQTIPYLQQREQFGKRLIDFQSSPNRIQGLQHQIAQVRTEIEAARLLVYNAARMKEYGIPYVREAAMAKLFASQVATSTSAQCVKWLGGVGFTKEFPAEKFYRDAMIGEIYEGTSNIQLNTIAKLIDNEYKLRSPSVQNGSNVHLRHSHLDVEEFEHYALDHVDMAFEKVEQVKYNQTVVLKEDSGVHFTAMPAGHMIGGFIWRICRVAGEDIIYCVNFNNKKDRTIAFGKI</sequence>
<dbReference type="EC" id="1.3.8.5" evidence="16"/>
<feature type="domain" description="Acyl-CoA oxidase/dehydrogenase middle" evidence="29">
    <location>
        <begin position="204"/>
        <end position="299"/>
    </location>
</feature>
<dbReference type="InterPro" id="IPR036250">
    <property type="entry name" value="AcylCo_DH-like_C"/>
</dbReference>
<evidence type="ECO:0000256" key="18">
    <source>
        <dbReference type="ARBA" id="ARBA00041537"/>
    </source>
</evidence>
<evidence type="ECO:0000256" key="26">
    <source>
        <dbReference type="ARBA" id="ARBA00051903"/>
    </source>
</evidence>
<dbReference type="GO" id="GO:0050660">
    <property type="term" value="F:flavin adenine dinucleotide binding"/>
    <property type="evidence" value="ECO:0007669"/>
    <property type="project" value="InterPro"/>
</dbReference>
<evidence type="ECO:0000256" key="10">
    <source>
        <dbReference type="ARBA" id="ARBA00022946"/>
    </source>
</evidence>
<comment type="catalytic activity">
    <reaction evidence="22">
        <text>(2R)-2-methylbutanoyl-CoA + oxidized [electron-transfer flavoprotein] + H(+) = ethylacryloyl-CoA + reduced [electron-transfer flavoprotein]</text>
        <dbReference type="Rhea" id="RHEA:65296"/>
        <dbReference type="Rhea" id="RHEA-COMP:10685"/>
        <dbReference type="Rhea" id="RHEA-COMP:10686"/>
        <dbReference type="ChEBI" id="CHEBI:15378"/>
        <dbReference type="ChEBI" id="CHEBI:57692"/>
        <dbReference type="ChEBI" id="CHEBI:58307"/>
        <dbReference type="ChEBI" id="CHEBI:156439"/>
        <dbReference type="ChEBI" id="CHEBI:156440"/>
    </reaction>
    <physiologicalReaction direction="left-to-right" evidence="22">
        <dbReference type="Rhea" id="RHEA:65297"/>
    </physiologicalReaction>
</comment>
<evidence type="ECO:0000256" key="20">
    <source>
        <dbReference type="ARBA" id="ARBA00048235"/>
    </source>
</evidence>
<feature type="domain" description="Acyl-CoA dehydrogenase/oxidase N-terminal" evidence="30">
    <location>
        <begin position="90"/>
        <end position="199"/>
    </location>
</feature>
<evidence type="ECO:0000256" key="9">
    <source>
        <dbReference type="ARBA" id="ARBA00022832"/>
    </source>
</evidence>
<evidence type="ECO:0000256" key="25">
    <source>
        <dbReference type="ARBA" id="ARBA00049552"/>
    </source>
</evidence>
<evidence type="ECO:0000259" key="30">
    <source>
        <dbReference type="Pfam" id="PF02771"/>
    </source>
</evidence>
<dbReference type="Gene3D" id="3.60.15.10">
    <property type="entry name" value="Ribonuclease Z/Hydroxyacylglutathione hydrolase-like"/>
    <property type="match status" value="1"/>
</dbReference>
<dbReference type="HOGENOM" id="CLU_018204_0_0_1"/>
<dbReference type="Pfam" id="PF02770">
    <property type="entry name" value="Acyl-CoA_dh_M"/>
    <property type="match status" value="1"/>
</dbReference>
<keyword evidence="7 27" id="KW-0285">Flavoprotein</keyword>
<evidence type="ECO:0000256" key="6">
    <source>
        <dbReference type="ARBA" id="ARBA00022553"/>
    </source>
</evidence>
<dbReference type="FunFam" id="2.40.110.10:FF:000001">
    <property type="entry name" value="Acyl-CoA dehydrogenase, mitochondrial"/>
    <property type="match status" value="1"/>
</dbReference>
<dbReference type="FunCoup" id="E3MVU5">
    <property type="interactions" value="1224"/>
</dbReference>
<dbReference type="FunFam" id="1.10.540.10:FF:000012">
    <property type="entry name" value="Acyl-CoA dehydrogenase short/branched chain"/>
    <property type="match status" value="1"/>
</dbReference>
<dbReference type="InterPro" id="IPR009075">
    <property type="entry name" value="AcylCo_DH/oxidase_C"/>
</dbReference>
<dbReference type="Proteomes" id="UP000008281">
    <property type="component" value="Unassembled WGS sequence"/>
</dbReference>
<accession>E3MVU5</accession>
<dbReference type="Gene3D" id="1.10.540.10">
    <property type="entry name" value="Acyl-CoA dehydrogenase/oxidase, N-terminal domain"/>
    <property type="match status" value="1"/>
</dbReference>
<protein>
    <recommendedName>
        <fullName evidence="17">Short/branched chain specific acyl-CoA dehydrogenase, mitochondrial</fullName>
        <ecNumber evidence="16">1.3.8.5</ecNumber>
    </recommendedName>
    <alternativeName>
        <fullName evidence="19">2-methyl branched chain acyl-CoA dehydrogenase</fullName>
    </alternativeName>
    <alternativeName>
        <fullName evidence="18">2-methylbutyryl-coenzyme A dehydrogenase</fullName>
    </alternativeName>
</protein>
<dbReference type="Pfam" id="PF02771">
    <property type="entry name" value="Acyl-CoA_dh_N"/>
    <property type="match status" value="1"/>
</dbReference>
<dbReference type="InterPro" id="IPR001279">
    <property type="entry name" value="Metallo-B-lactamas"/>
</dbReference>
<comment type="catalytic activity">
    <reaction evidence="23">
        <text>butanoyl-CoA + oxidized [electron-transfer flavoprotein] + H(+) = (2E)-butenoyl-CoA + reduced [electron-transfer flavoprotein]</text>
        <dbReference type="Rhea" id="RHEA:24004"/>
        <dbReference type="Rhea" id="RHEA-COMP:10685"/>
        <dbReference type="Rhea" id="RHEA-COMP:10686"/>
        <dbReference type="ChEBI" id="CHEBI:15378"/>
        <dbReference type="ChEBI" id="CHEBI:57332"/>
        <dbReference type="ChEBI" id="CHEBI:57371"/>
        <dbReference type="ChEBI" id="CHEBI:57692"/>
        <dbReference type="ChEBI" id="CHEBI:58307"/>
    </reaction>
    <physiologicalReaction direction="left-to-right" evidence="23">
        <dbReference type="Rhea" id="RHEA:24005"/>
    </physiologicalReaction>
</comment>
<dbReference type="InParanoid" id="E3MVU5"/>
<dbReference type="Pfam" id="PF16661">
    <property type="entry name" value="Lactamase_B_6"/>
    <property type="match status" value="1"/>
</dbReference>
<dbReference type="InterPro" id="IPR013786">
    <property type="entry name" value="AcylCoA_DH/ox_N"/>
</dbReference>
<dbReference type="OrthoDB" id="10262177at2759"/>
<feature type="domain" description="Metallo-beta-lactamase" evidence="31">
    <location>
        <begin position="490"/>
        <end position="567"/>
    </location>
</feature>
<comment type="pathway">
    <text evidence="15">Amino-acid degradation; L-isoleucine degradation.</text>
</comment>
<evidence type="ECO:0000259" key="31">
    <source>
        <dbReference type="Pfam" id="PF16661"/>
    </source>
</evidence>
<dbReference type="InterPro" id="IPR046373">
    <property type="entry name" value="Acyl-CoA_Oxase/DH_mid-dom_sf"/>
</dbReference>
<dbReference type="GO" id="GO:0046395">
    <property type="term" value="P:carboxylic acid catabolic process"/>
    <property type="evidence" value="ECO:0007669"/>
    <property type="project" value="UniProtKB-ARBA"/>
</dbReference>
<dbReference type="InterPro" id="IPR006091">
    <property type="entry name" value="Acyl-CoA_Oxase/DH_mid-dom"/>
</dbReference>
<evidence type="ECO:0000256" key="4">
    <source>
        <dbReference type="ARBA" id="ARBA00009347"/>
    </source>
</evidence>